<dbReference type="OrthoDB" id="9781349at2"/>
<keyword evidence="1" id="KW-0812">Transmembrane</keyword>
<feature type="transmembrane region" description="Helical" evidence="1">
    <location>
        <begin position="20"/>
        <end position="39"/>
    </location>
</feature>
<feature type="transmembrane region" description="Helical" evidence="1">
    <location>
        <begin position="138"/>
        <end position="159"/>
    </location>
</feature>
<feature type="transmembrane region" description="Helical" evidence="1">
    <location>
        <begin position="411"/>
        <end position="427"/>
    </location>
</feature>
<dbReference type="EMBL" id="VLNT01000004">
    <property type="protein sequence ID" value="TSD64240.1"/>
    <property type="molecule type" value="Genomic_DNA"/>
</dbReference>
<feature type="domain" description="DUF112" evidence="2">
    <location>
        <begin position="20"/>
        <end position="438"/>
    </location>
</feature>
<protein>
    <submittedName>
        <fullName evidence="3">Tripartite tricarboxylate transporter TctA</fullName>
    </submittedName>
</protein>
<feature type="transmembrane region" description="Helical" evidence="1">
    <location>
        <begin position="387"/>
        <end position="405"/>
    </location>
</feature>
<dbReference type="InterPro" id="IPR002823">
    <property type="entry name" value="DUF112_TM"/>
</dbReference>
<dbReference type="Proteomes" id="UP000316988">
    <property type="component" value="Unassembled WGS sequence"/>
</dbReference>
<evidence type="ECO:0000313" key="4">
    <source>
        <dbReference type="Proteomes" id="UP000316988"/>
    </source>
</evidence>
<evidence type="ECO:0000259" key="2">
    <source>
        <dbReference type="Pfam" id="PF01970"/>
    </source>
</evidence>
<feature type="transmembrane region" description="Helical" evidence="1">
    <location>
        <begin position="319"/>
        <end position="343"/>
    </location>
</feature>
<keyword evidence="4" id="KW-1185">Reference proteome</keyword>
<gene>
    <name evidence="3" type="ORF">FNM00_06735</name>
</gene>
<keyword evidence="1" id="KW-0472">Membrane</keyword>
<feature type="transmembrane region" description="Helical" evidence="1">
    <location>
        <begin position="108"/>
        <end position="132"/>
    </location>
</feature>
<feature type="transmembrane region" description="Helical" evidence="1">
    <location>
        <begin position="355"/>
        <end position="375"/>
    </location>
</feature>
<feature type="transmembrane region" description="Helical" evidence="1">
    <location>
        <begin position="166"/>
        <end position="184"/>
    </location>
</feature>
<name>A0A554SD16_9ACTN</name>
<comment type="caution">
    <text evidence="3">The sequence shown here is derived from an EMBL/GenBank/DDBJ whole genome shotgun (WGS) entry which is preliminary data.</text>
</comment>
<reference evidence="3 4" key="1">
    <citation type="submission" date="2019-07" db="EMBL/GenBank/DDBJ databases">
        <authorList>
            <person name="Zhao L.H."/>
        </authorList>
    </citation>
    <scope>NUCLEOTIDE SEQUENCE [LARGE SCALE GENOMIC DNA]</scope>
    <source>
        <strain evidence="3 4">Co35</strain>
    </source>
</reference>
<dbReference type="PANTHER" id="PTHR35342">
    <property type="entry name" value="TRICARBOXYLIC TRANSPORT PROTEIN"/>
    <property type="match status" value="1"/>
</dbReference>
<dbReference type="Pfam" id="PF01970">
    <property type="entry name" value="TctA"/>
    <property type="match status" value="1"/>
</dbReference>
<feature type="transmembrane region" description="Helical" evidence="1">
    <location>
        <begin position="463"/>
        <end position="488"/>
    </location>
</feature>
<sequence length="505" mass="53052">MDILQQLIYGFEVVLTPENLAAALIGCLAGTIVGVLPGLGPTAGAAVLLPLTFTLGPVAGLIMIAAIYYGVQYGGSLTSVLLNIPGETSSVMTTVDGYQLTRQGRAGAALFIMTIGSFIAATVAVILVTWIGPPVAEFAINFGPPEFLALAVIGLIFLVRIMGGSLASGLIPMVIGLALGTVAMDAVSGTNRLEFGIPALAQGIDVVAVAVGVFGIAEVMRLVADDARLPTPQKVRMRDLRPTREDVRRSWAPWGRGTITGFIFGLLPGPGPTVSTFVAYKFERIFSKNRDQLGKGAIEGIASPEAANNAAATSGMVPLLSLGIPFTPVLALMVAAMMIQGVTPGPLLSVQHPEIFWGVIASMYIGNVVLVILNLPLIGVWVRLLQIPRSILISVITVVSIVGTYALNSSMLDVIVLVLAGVLGYVLSHYGYHMAPLALGLILGPFAERYLREGLFISQGDVTYFVTSPIAAVLWVLLVLGLVAQAVFSMRARRAGRTLVEVVPE</sequence>
<proteinExistence type="predicted"/>
<feature type="transmembrane region" description="Helical" evidence="1">
    <location>
        <begin position="45"/>
        <end position="71"/>
    </location>
</feature>
<dbReference type="PANTHER" id="PTHR35342:SF5">
    <property type="entry name" value="TRICARBOXYLIC TRANSPORT PROTEIN"/>
    <property type="match status" value="1"/>
</dbReference>
<dbReference type="RefSeq" id="WP_143912685.1">
    <property type="nucleotide sequence ID" value="NZ_VLNT01000004.1"/>
</dbReference>
<organism evidence="3 4">
    <name type="scientific">Aeromicrobium piscarium</name>
    <dbReference type="NCBI Taxonomy" id="2590901"/>
    <lineage>
        <taxon>Bacteria</taxon>
        <taxon>Bacillati</taxon>
        <taxon>Actinomycetota</taxon>
        <taxon>Actinomycetes</taxon>
        <taxon>Propionibacteriales</taxon>
        <taxon>Nocardioidaceae</taxon>
        <taxon>Aeromicrobium</taxon>
    </lineage>
</organism>
<keyword evidence="1" id="KW-1133">Transmembrane helix</keyword>
<feature type="transmembrane region" description="Helical" evidence="1">
    <location>
        <begin position="204"/>
        <end position="224"/>
    </location>
</feature>
<evidence type="ECO:0000256" key="1">
    <source>
        <dbReference type="SAM" id="Phobius"/>
    </source>
</evidence>
<accession>A0A554SD16</accession>
<feature type="transmembrane region" description="Helical" evidence="1">
    <location>
        <begin position="434"/>
        <end position="451"/>
    </location>
</feature>
<evidence type="ECO:0000313" key="3">
    <source>
        <dbReference type="EMBL" id="TSD64240.1"/>
    </source>
</evidence>
<dbReference type="AlphaFoldDB" id="A0A554SD16"/>